<gene>
    <name evidence="6" type="ORF">VaNZ11_005335</name>
</gene>
<accession>A0ABQ5RYQ6</accession>
<dbReference type="PROSITE" id="PS50297">
    <property type="entry name" value="ANK_REP_REGION"/>
    <property type="match status" value="3"/>
</dbReference>
<evidence type="ECO:0000256" key="3">
    <source>
        <dbReference type="ARBA" id="ARBA00037385"/>
    </source>
</evidence>
<evidence type="ECO:0000256" key="2">
    <source>
        <dbReference type="ARBA" id="ARBA00023043"/>
    </source>
</evidence>
<dbReference type="PANTHER" id="PTHR24197:SF44">
    <property type="entry name" value="ANKYRIN REPEAT DOMAIN-CONTAINING PROTEIN 54"/>
    <property type="match status" value="1"/>
</dbReference>
<dbReference type="SUPFAM" id="SSF48403">
    <property type="entry name" value="Ankyrin repeat"/>
    <property type="match status" value="1"/>
</dbReference>
<dbReference type="Pfam" id="PF00023">
    <property type="entry name" value="Ank"/>
    <property type="match status" value="1"/>
</dbReference>
<feature type="repeat" description="ANK" evidence="5">
    <location>
        <begin position="34"/>
        <end position="66"/>
    </location>
</feature>
<dbReference type="Gene3D" id="1.25.40.20">
    <property type="entry name" value="Ankyrin repeat-containing domain"/>
    <property type="match status" value="2"/>
</dbReference>
<evidence type="ECO:0000256" key="4">
    <source>
        <dbReference type="ARBA" id="ARBA00039237"/>
    </source>
</evidence>
<dbReference type="EMBL" id="BSDZ01000013">
    <property type="protein sequence ID" value="GLI62660.1"/>
    <property type="molecule type" value="Genomic_DNA"/>
</dbReference>
<dbReference type="Pfam" id="PF12796">
    <property type="entry name" value="Ank_2"/>
    <property type="match status" value="1"/>
</dbReference>
<keyword evidence="1" id="KW-0677">Repeat</keyword>
<dbReference type="SMART" id="SM00248">
    <property type="entry name" value="ANK"/>
    <property type="match status" value="5"/>
</dbReference>
<keyword evidence="2 5" id="KW-0040">ANK repeat</keyword>
<name>A0ABQ5RYQ6_9CHLO</name>
<evidence type="ECO:0000256" key="5">
    <source>
        <dbReference type="PROSITE-ProRule" id="PRU00023"/>
    </source>
</evidence>
<organism evidence="6 7">
    <name type="scientific">Volvox africanus</name>
    <dbReference type="NCBI Taxonomy" id="51714"/>
    <lineage>
        <taxon>Eukaryota</taxon>
        <taxon>Viridiplantae</taxon>
        <taxon>Chlorophyta</taxon>
        <taxon>core chlorophytes</taxon>
        <taxon>Chlorophyceae</taxon>
        <taxon>CS clade</taxon>
        <taxon>Chlamydomonadales</taxon>
        <taxon>Volvocaceae</taxon>
        <taxon>Volvox</taxon>
    </lineage>
</organism>
<dbReference type="PROSITE" id="PS50088">
    <property type="entry name" value="ANK_REPEAT"/>
    <property type="match status" value="4"/>
</dbReference>
<dbReference type="InterPro" id="IPR036770">
    <property type="entry name" value="Ankyrin_rpt-contain_sf"/>
</dbReference>
<dbReference type="InterPro" id="IPR002110">
    <property type="entry name" value="Ankyrin_rpt"/>
</dbReference>
<comment type="caution">
    <text evidence="6">The sequence shown here is derived from an EMBL/GenBank/DDBJ whole genome shotgun (WGS) entry which is preliminary data.</text>
</comment>
<evidence type="ECO:0000313" key="7">
    <source>
        <dbReference type="Proteomes" id="UP001165090"/>
    </source>
</evidence>
<evidence type="ECO:0000313" key="6">
    <source>
        <dbReference type="EMBL" id="GLI62660.1"/>
    </source>
</evidence>
<evidence type="ECO:0000256" key="1">
    <source>
        <dbReference type="ARBA" id="ARBA00022737"/>
    </source>
</evidence>
<dbReference type="PANTHER" id="PTHR24197">
    <property type="entry name" value="ANKYRIN REPEAT DOMAIN-CONTAINING PROTEIN 61"/>
    <property type="match status" value="1"/>
</dbReference>
<sequence>MEKAAERAREGDLSYFEALPADELTRLCRRKDEDQRSLLHNAALSGCLELLQLLVARGAGAGVVNDQDDEGWTPLQSAASCGHEAAVDLLLQLGARVGDTNSGGRTALHYAASKGKTAIVRKLLAASAPVNAADATGSTPLHRAASAGKMEVVKVLLDQGRAALDPQDKTGATPLFVAVQCDQANVAFYLAGRGAGLEVATKDGDTPLSIAGENAPALRQAAQHGMELD</sequence>
<feature type="repeat" description="ANK" evidence="5">
    <location>
        <begin position="136"/>
        <end position="160"/>
    </location>
</feature>
<proteinExistence type="predicted"/>
<reference evidence="6 7" key="1">
    <citation type="journal article" date="2023" name="IScience">
        <title>Expanded male sex-determining region conserved during the evolution of homothallism in the green alga Volvox.</title>
        <authorList>
            <person name="Yamamoto K."/>
            <person name="Matsuzaki R."/>
            <person name="Mahakham W."/>
            <person name="Heman W."/>
            <person name="Sekimoto H."/>
            <person name="Kawachi M."/>
            <person name="Minakuchi Y."/>
            <person name="Toyoda A."/>
            <person name="Nozaki H."/>
        </authorList>
    </citation>
    <scope>NUCLEOTIDE SEQUENCE [LARGE SCALE GENOMIC DNA]</scope>
    <source>
        <strain evidence="6 7">NIES-4468</strain>
    </source>
</reference>
<feature type="repeat" description="ANK" evidence="5">
    <location>
        <begin position="70"/>
        <end position="102"/>
    </location>
</feature>
<keyword evidence="7" id="KW-1185">Reference proteome</keyword>
<protein>
    <recommendedName>
        <fullName evidence="4">Ankyrin repeat domain-containing protein 54</fullName>
    </recommendedName>
</protein>
<comment type="function">
    <text evidence="3">Plays an important role in regulating intracellular signaling events associated with erythroid terminal differentiation.</text>
</comment>
<feature type="repeat" description="ANK" evidence="5">
    <location>
        <begin position="103"/>
        <end position="135"/>
    </location>
</feature>
<dbReference type="Proteomes" id="UP001165090">
    <property type="component" value="Unassembled WGS sequence"/>
</dbReference>